<organism evidence="2 3">
    <name type="scientific">Ohtaekwangia kribbensis</name>
    <dbReference type="NCBI Taxonomy" id="688913"/>
    <lineage>
        <taxon>Bacteria</taxon>
        <taxon>Pseudomonadati</taxon>
        <taxon>Bacteroidota</taxon>
        <taxon>Cytophagia</taxon>
        <taxon>Cytophagales</taxon>
        <taxon>Fulvivirgaceae</taxon>
        <taxon>Ohtaekwangia</taxon>
    </lineage>
</organism>
<feature type="compositionally biased region" description="Basic residues" evidence="1">
    <location>
        <begin position="108"/>
        <end position="131"/>
    </location>
</feature>
<proteinExistence type="predicted"/>
<sequence>MKQLLRQKDTANSSATARTAVPNIHTASGGNTTDVVKAPEGGAITKPTDKPGIFQKTTTWVKDNPGKSLLIAGAVATGGFIVMRAMRGSKPGSNGQSLSGFSLSKSPKYSRKKKRRNTKKSRSGRKARHATQRITFTKLL</sequence>
<dbReference type="EMBL" id="JBHTKA010000001">
    <property type="protein sequence ID" value="MFD0998693.1"/>
    <property type="molecule type" value="Genomic_DNA"/>
</dbReference>
<accession>A0ABW3JYM0</accession>
<name>A0ABW3JYM0_9BACT</name>
<feature type="region of interest" description="Disordered" evidence="1">
    <location>
        <begin position="1"/>
        <end position="51"/>
    </location>
</feature>
<comment type="caution">
    <text evidence="2">The sequence shown here is derived from an EMBL/GenBank/DDBJ whole genome shotgun (WGS) entry which is preliminary data.</text>
</comment>
<dbReference type="RefSeq" id="WP_377575807.1">
    <property type="nucleotide sequence ID" value="NZ_JBHTKA010000001.1"/>
</dbReference>
<feature type="compositionally biased region" description="Polar residues" evidence="1">
    <location>
        <begin position="25"/>
        <end position="34"/>
    </location>
</feature>
<evidence type="ECO:0000313" key="3">
    <source>
        <dbReference type="Proteomes" id="UP001597112"/>
    </source>
</evidence>
<protein>
    <submittedName>
        <fullName evidence="2">Uncharacterized protein</fullName>
    </submittedName>
</protein>
<feature type="compositionally biased region" description="Polar residues" evidence="1">
    <location>
        <begin position="91"/>
        <end position="103"/>
    </location>
</feature>
<gene>
    <name evidence="2" type="ORF">ACFQ21_05215</name>
</gene>
<feature type="region of interest" description="Disordered" evidence="1">
    <location>
        <begin position="86"/>
        <end position="140"/>
    </location>
</feature>
<dbReference type="Proteomes" id="UP001597112">
    <property type="component" value="Unassembled WGS sequence"/>
</dbReference>
<evidence type="ECO:0000313" key="2">
    <source>
        <dbReference type="EMBL" id="MFD0998693.1"/>
    </source>
</evidence>
<reference evidence="3" key="1">
    <citation type="journal article" date="2019" name="Int. J. Syst. Evol. Microbiol.">
        <title>The Global Catalogue of Microorganisms (GCM) 10K type strain sequencing project: providing services to taxonomists for standard genome sequencing and annotation.</title>
        <authorList>
            <consortium name="The Broad Institute Genomics Platform"/>
            <consortium name="The Broad Institute Genome Sequencing Center for Infectious Disease"/>
            <person name="Wu L."/>
            <person name="Ma J."/>
        </authorList>
    </citation>
    <scope>NUCLEOTIDE SEQUENCE [LARGE SCALE GENOMIC DNA]</scope>
    <source>
        <strain evidence="3">CCUG 58938</strain>
    </source>
</reference>
<evidence type="ECO:0000256" key="1">
    <source>
        <dbReference type="SAM" id="MobiDB-lite"/>
    </source>
</evidence>
<keyword evidence="3" id="KW-1185">Reference proteome</keyword>